<feature type="domain" description="Response regulatory" evidence="3">
    <location>
        <begin position="5"/>
        <end position="124"/>
    </location>
</feature>
<evidence type="ECO:0000259" key="3">
    <source>
        <dbReference type="PROSITE" id="PS50110"/>
    </source>
</evidence>
<dbReference type="Proteomes" id="UP000229641">
    <property type="component" value="Unassembled WGS sequence"/>
</dbReference>
<dbReference type="SUPFAM" id="SSF52172">
    <property type="entry name" value="CheY-like"/>
    <property type="match status" value="1"/>
</dbReference>
<name>A0A2H0M2D4_9BACT</name>
<comment type="caution">
    <text evidence="4">The sequence shown here is derived from an EMBL/GenBank/DDBJ whole genome shotgun (WGS) entry which is preliminary data.</text>
</comment>
<reference evidence="4 5" key="1">
    <citation type="submission" date="2017-09" db="EMBL/GenBank/DDBJ databases">
        <title>Depth-based differentiation of microbial function through sediment-hosted aquifers and enrichment of novel symbionts in the deep terrestrial subsurface.</title>
        <authorList>
            <person name="Probst A.J."/>
            <person name="Ladd B."/>
            <person name="Jarett J.K."/>
            <person name="Geller-Mcgrath D.E."/>
            <person name="Sieber C.M."/>
            <person name="Emerson J.B."/>
            <person name="Anantharaman K."/>
            <person name="Thomas B.C."/>
            <person name="Malmstrom R."/>
            <person name="Stieglmeier M."/>
            <person name="Klingl A."/>
            <person name="Woyke T."/>
            <person name="Ryan C.M."/>
            <person name="Banfield J.F."/>
        </authorList>
    </citation>
    <scope>NUCLEOTIDE SEQUENCE [LARGE SCALE GENOMIC DNA]</scope>
    <source>
        <strain evidence="4">CG11_big_fil_rev_8_21_14_0_20_42_13</strain>
    </source>
</reference>
<dbReference type="PANTHER" id="PTHR44591">
    <property type="entry name" value="STRESS RESPONSE REGULATOR PROTEIN 1"/>
    <property type="match status" value="1"/>
</dbReference>
<dbReference type="PANTHER" id="PTHR44591:SF3">
    <property type="entry name" value="RESPONSE REGULATORY DOMAIN-CONTAINING PROTEIN"/>
    <property type="match status" value="1"/>
</dbReference>
<dbReference type="InterPro" id="IPR011006">
    <property type="entry name" value="CheY-like_superfamily"/>
</dbReference>
<evidence type="ECO:0000313" key="5">
    <source>
        <dbReference type="Proteomes" id="UP000229641"/>
    </source>
</evidence>
<dbReference type="GO" id="GO:0000160">
    <property type="term" value="P:phosphorelay signal transduction system"/>
    <property type="evidence" value="ECO:0007669"/>
    <property type="project" value="InterPro"/>
</dbReference>
<organism evidence="4 5">
    <name type="scientific">Candidatus Ghiorseimicrobium undicola</name>
    <dbReference type="NCBI Taxonomy" id="1974746"/>
    <lineage>
        <taxon>Bacteria</taxon>
        <taxon>Pseudomonadati</taxon>
        <taxon>Candidatus Omnitrophota</taxon>
        <taxon>Candidatus Ghiorseimicrobium</taxon>
    </lineage>
</organism>
<dbReference type="Pfam" id="PF00072">
    <property type="entry name" value="Response_reg"/>
    <property type="match status" value="1"/>
</dbReference>
<proteinExistence type="predicted"/>
<dbReference type="InterPro" id="IPR050595">
    <property type="entry name" value="Bact_response_regulator"/>
</dbReference>
<dbReference type="Gene3D" id="3.40.50.2300">
    <property type="match status" value="1"/>
</dbReference>
<accession>A0A2H0M2D4</accession>
<dbReference type="PROSITE" id="PS50110">
    <property type="entry name" value="RESPONSE_REGULATORY"/>
    <property type="match status" value="1"/>
</dbReference>
<sequence>MARKKILIIDDEELIIKSLSKLLEKIGYEVFIAKNGQDAIIMNEEEEFDLIIADIRVPGINGVEAVRRIYSANDKNSKGRIPAIFITGYADENAENEAKKLNPAAYIAKPFDIPELVDKIKGILI</sequence>
<protein>
    <submittedName>
        <fullName evidence="4">Response regulator</fullName>
    </submittedName>
</protein>
<dbReference type="AlphaFoldDB" id="A0A2H0M2D4"/>
<dbReference type="EMBL" id="PCWA01000014">
    <property type="protein sequence ID" value="PIQ89895.1"/>
    <property type="molecule type" value="Genomic_DNA"/>
</dbReference>
<dbReference type="InterPro" id="IPR001789">
    <property type="entry name" value="Sig_transdc_resp-reg_receiver"/>
</dbReference>
<keyword evidence="1 2" id="KW-0597">Phosphoprotein</keyword>
<gene>
    <name evidence="4" type="ORF">COV72_00950</name>
</gene>
<dbReference type="SMART" id="SM00448">
    <property type="entry name" value="REC"/>
    <property type="match status" value="1"/>
</dbReference>
<feature type="modified residue" description="4-aspartylphosphate" evidence="2">
    <location>
        <position position="54"/>
    </location>
</feature>
<evidence type="ECO:0000256" key="2">
    <source>
        <dbReference type="PROSITE-ProRule" id="PRU00169"/>
    </source>
</evidence>
<evidence type="ECO:0000256" key="1">
    <source>
        <dbReference type="ARBA" id="ARBA00022553"/>
    </source>
</evidence>
<evidence type="ECO:0000313" key="4">
    <source>
        <dbReference type="EMBL" id="PIQ89895.1"/>
    </source>
</evidence>